<protein>
    <recommendedName>
        <fullName evidence="4">ShKT domain-containing protein</fullName>
    </recommendedName>
</protein>
<reference evidence="5" key="2">
    <citation type="submission" date="2020-11" db="EMBL/GenBank/DDBJ databases">
        <authorList>
            <person name="McCartney M.A."/>
            <person name="Auch B."/>
            <person name="Kono T."/>
            <person name="Mallez S."/>
            <person name="Becker A."/>
            <person name="Gohl D.M."/>
            <person name="Silverstein K.A.T."/>
            <person name="Koren S."/>
            <person name="Bechman K.B."/>
            <person name="Herman A."/>
            <person name="Abrahante J.E."/>
            <person name="Garbe J."/>
        </authorList>
    </citation>
    <scope>NUCLEOTIDE SEQUENCE</scope>
    <source>
        <strain evidence="5">Duluth1</strain>
        <tissue evidence="5">Whole animal</tissue>
    </source>
</reference>
<evidence type="ECO:0000256" key="1">
    <source>
        <dbReference type="PROSITE-ProRule" id="PRU01005"/>
    </source>
</evidence>
<accession>A0A9D4K358</accession>
<sequence length="256" mass="27900">MTTGLIIVLYLTSLIPGAPAPHGPTIFCKTCNSVNDPAKCHVTASCREGYCAMEVYNLHGVRTYKLSCKEHVSCENHHLIGKRFLSSLGILECKECCHYTGCEKHLCQHYPPVTTTHRPTTTHLPTTTHNPTSTTPKPTFAITTNPEHYPPVTTTHRLTTTHLPTTTHNPTSTTPTPTFAITTNPETSTLGRVDITVSMGTAFTLGTSGSGACVDIEDSHFQCSYWKALGYCAPDTVPGYQVSLLQCRKTCDLCDV</sequence>
<gene>
    <name evidence="5" type="ORF">DPMN_104873</name>
</gene>
<feature type="signal peptide" evidence="3">
    <location>
        <begin position="1"/>
        <end position="20"/>
    </location>
</feature>
<feature type="chain" id="PRO_5039719421" description="ShKT domain-containing protein" evidence="3">
    <location>
        <begin position="21"/>
        <end position="256"/>
    </location>
</feature>
<reference evidence="5" key="1">
    <citation type="journal article" date="2019" name="bioRxiv">
        <title>The Genome of the Zebra Mussel, Dreissena polymorpha: A Resource for Invasive Species Research.</title>
        <authorList>
            <person name="McCartney M.A."/>
            <person name="Auch B."/>
            <person name="Kono T."/>
            <person name="Mallez S."/>
            <person name="Zhang Y."/>
            <person name="Obille A."/>
            <person name="Becker A."/>
            <person name="Abrahante J.E."/>
            <person name="Garbe J."/>
            <person name="Badalamenti J.P."/>
            <person name="Herman A."/>
            <person name="Mangelson H."/>
            <person name="Liachko I."/>
            <person name="Sullivan S."/>
            <person name="Sone E.D."/>
            <person name="Koren S."/>
            <person name="Silverstein K.A.T."/>
            <person name="Beckman K.B."/>
            <person name="Gohl D.M."/>
        </authorList>
    </citation>
    <scope>NUCLEOTIDE SEQUENCE</scope>
    <source>
        <strain evidence="5">Duluth1</strain>
        <tissue evidence="5">Whole animal</tissue>
    </source>
</reference>
<dbReference type="AlphaFoldDB" id="A0A9D4K358"/>
<comment type="caution">
    <text evidence="5">The sequence shown here is derived from an EMBL/GenBank/DDBJ whole genome shotgun (WGS) entry which is preliminary data.</text>
</comment>
<organism evidence="5 6">
    <name type="scientific">Dreissena polymorpha</name>
    <name type="common">Zebra mussel</name>
    <name type="synonym">Mytilus polymorpha</name>
    <dbReference type="NCBI Taxonomy" id="45954"/>
    <lineage>
        <taxon>Eukaryota</taxon>
        <taxon>Metazoa</taxon>
        <taxon>Spiralia</taxon>
        <taxon>Lophotrochozoa</taxon>
        <taxon>Mollusca</taxon>
        <taxon>Bivalvia</taxon>
        <taxon>Autobranchia</taxon>
        <taxon>Heteroconchia</taxon>
        <taxon>Euheterodonta</taxon>
        <taxon>Imparidentia</taxon>
        <taxon>Neoheterodontei</taxon>
        <taxon>Myida</taxon>
        <taxon>Dreissenoidea</taxon>
        <taxon>Dreissenidae</taxon>
        <taxon>Dreissena</taxon>
    </lineage>
</organism>
<dbReference type="EMBL" id="JAIWYP010000004">
    <property type="protein sequence ID" value="KAH3831603.1"/>
    <property type="molecule type" value="Genomic_DNA"/>
</dbReference>
<keyword evidence="3" id="KW-0732">Signal</keyword>
<dbReference type="SMART" id="SM00254">
    <property type="entry name" value="ShKT"/>
    <property type="match status" value="1"/>
</dbReference>
<comment type="caution">
    <text evidence="1">Lacks conserved residue(s) required for the propagation of feature annotation.</text>
</comment>
<name>A0A9D4K358_DREPO</name>
<feature type="domain" description="ShKT" evidence="4">
    <location>
        <begin position="214"/>
        <end position="254"/>
    </location>
</feature>
<evidence type="ECO:0000313" key="5">
    <source>
        <dbReference type="EMBL" id="KAH3831603.1"/>
    </source>
</evidence>
<feature type="region of interest" description="Disordered" evidence="2">
    <location>
        <begin position="118"/>
        <end position="148"/>
    </location>
</feature>
<dbReference type="InterPro" id="IPR003582">
    <property type="entry name" value="ShKT_dom"/>
</dbReference>
<evidence type="ECO:0000259" key="4">
    <source>
        <dbReference type="PROSITE" id="PS51670"/>
    </source>
</evidence>
<evidence type="ECO:0000313" key="6">
    <source>
        <dbReference type="Proteomes" id="UP000828390"/>
    </source>
</evidence>
<evidence type="ECO:0000256" key="2">
    <source>
        <dbReference type="SAM" id="MobiDB-lite"/>
    </source>
</evidence>
<proteinExistence type="predicted"/>
<dbReference type="Proteomes" id="UP000828390">
    <property type="component" value="Unassembled WGS sequence"/>
</dbReference>
<dbReference type="PROSITE" id="PS51670">
    <property type="entry name" value="SHKT"/>
    <property type="match status" value="1"/>
</dbReference>
<keyword evidence="6" id="KW-1185">Reference proteome</keyword>
<evidence type="ECO:0000256" key="3">
    <source>
        <dbReference type="SAM" id="SignalP"/>
    </source>
</evidence>
<dbReference type="Gene3D" id="1.10.10.1940">
    <property type="match status" value="1"/>
</dbReference>
<feature type="compositionally biased region" description="Low complexity" evidence="2">
    <location>
        <begin position="118"/>
        <end position="139"/>
    </location>
</feature>